<proteinExistence type="predicted"/>
<sequence>MCGRPLYGYFLLDSFTTTMSGGFSNAHDFVLHNPQFIEQHIAPQVNVSFVHNDTSNLWDPAPKACCNTWVGYLPSHFCRPPRPRVVNQYLKHHPPTTNTRNRVVQSAVGNPLLSPNAEVPVNCSSCSPGLTYRLSPSNYPGDHIFHEYTSVDQSQSGPTVNAGRSAGSEPQTFSRVLVPETQSTLSSLCPSPLPPPEKVRHTRSDHLYNPSTSNSACGKNRIVPPGATTESGSPAPDDRPTNANPSVVTCGKPCGHRTFLTQVLASDVTGSNHASVSYFPPSCRPSNLVIVPQPLHVCSQTIPTSDCS</sequence>
<evidence type="ECO:0000256" key="1">
    <source>
        <dbReference type="SAM" id="MobiDB-lite"/>
    </source>
</evidence>
<evidence type="ECO:0000313" key="2">
    <source>
        <dbReference type="EMBL" id="KAF9451814.1"/>
    </source>
</evidence>
<gene>
    <name evidence="2" type="ORF">P691DRAFT_322746</name>
</gene>
<reference evidence="2" key="1">
    <citation type="submission" date="2020-11" db="EMBL/GenBank/DDBJ databases">
        <authorList>
            <consortium name="DOE Joint Genome Institute"/>
            <person name="Ahrendt S."/>
            <person name="Riley R."/>
            <person name="Andreopoulos W."/>
            <person name="Labutti K."/>
            <person name="Pangilinan J."/>
            <person name="Ruiz-Duenas F.J."/>
            <person name="Barrasa J.M."/>
            <person name="Sanchez-Garcia M."/>
            <person name="Camarero S."/>
            <person name="Miyauchi S."/>
            <person name="Serrano A."/>
            <person name="Linde D."/>
            <person name="Babiker R."/>
            <person name="Drula E."/>
            <person name="Ayuso-Fernandez I."/>
            <person name="Pacheco R."/>
            <person name="Padilla G."/>
            <person name="Ferreira P."/>
            <person name="Barriuso J."/>
            <person name="Kellner H."/>
            <person name="Castanera R."/>
            <person name="Alfaro M."/>
            <person name="Ramirez L."/>
            <person name="Pisabarro A.G."/>
            <person name="Kuo A."/>
            <person name="Tritt A."/>
            <person name="Lipzen A."/>
            <person name="He G."/>
            <person name="Yan M."/>
            <person name="Ng V."/>
            <person name="Cullen D."/>
            <person name="Martin F."/>
            <person name="Rosso M.-N."/>
            <person name="Henrissat B."/>
            <person name="Hibbett D."/>
            <person name="Martinez A.T."/>
            <person name="Grigoriev I.V."/>
        </authorList>
    </citation>
    <scope>NUCLEOTIDE SEQUENCE</scope>
    <source>
        <strain evidence="2">MF-IS2</strain>
    </source>
</reference>
<dbReference type="AlphaFoldDB" id="A0A9P5XK13"/>
<dbReference type="Proteomes" id="UP000807342">
    <property type="component" value="Unassembled WGS sequence"/>
</dbReference>
<name>A0A9P5XK13_9AGAR</name>
<protein>
    <submittedName>
        <fullName evidence="2">Uncharacterized protein</fullName>
    </submittedName>
</protein>
<evidence type="ECO:0000313" key="3">
    <source>
        <dbReference type="Proteomes" id="UP000807342"/>
    </source>
</evidence>
<feature type="compositionally biased region" description="Basic and acidic residues" evidence="1">
    <location>
        <begin position="197"/>
        <end position="206"/>
    </location>
</feature>
<accession>A0A9P5XK13</accession>
<organism evidence="2 3">
    <name type="scientific">Macrolepiota fuliginosa MF-IS2</name>
    <dbReference type="NCBI Taxonomy" id="1400762"/>
    <lineage>
        <taxon>Eukaryota</taxon>
        <taxon>Fungi</taxon>
        <taxon>Dikarya</taxon>
        <taxon>Basidiomycota</taxon>
        <taxon>Agaricomycotina</taxon>
        <taxon>Agaricomycetes</taxon>
        <taxon>Agaricomycetidae</taxon>
        <taxon>Agaricales</taxon>
        <taxon>Agaricineae</taxon>
        <taxon>Agaricaceae</taxon>
        <taxon>Macrolepiota</taxon>
    </lineage>
</organism>
<comment type="caution">
    <text evidence="2">The sequence shown here is derived from an EMBL/GenBank/DDBJ whole genome shotgun (WGS) entry which is preliminary data.</text>
</comment>
<keyword evidence="3" id="KW-1185">Reference proteome</keyword>
<dbReference type="EMBL" id="MU151080">
    <property type="protein sequence ID" value="KAF9451814.1"/>
    <property type="molecule type" value="Genomic_DNA"/>
</dbReference>
<feature type="region of interest" description="Disordered" evidence="1">
    <location>
        <begin position="184"/>
        <end position="247"/>
    </location>
</feature>